<dbReference type="SMART" id="SM00245">
    <property type="entry name" value="TSPc"/>
    <property type="match status" value="1"/>
</dbReference>
<dbReference type="Gene3D" id="3.90.226.10">
    <property type="entry name" value="2-enoyl-CoA Hydratase, Chain A, domain 1"/>
    <property type="match status" value="1"/>
</dbReference>
<organism evidence="3 4">
    <name type="scientific">Chitinophaga horti</name>
    <dbReference type="NCBI Taxonomy" id="2920382"/>
    <lineage>
        <taxon>Bacteria</taxon>
        <taxon>Pseudomonadati</taxon>
        <taxon>Bacteroidota</taxon>
        <taxon>Chitinophagia</taxon>
        <taxon>Chitinophagales</taxon>
        <taxon>Chitinophagaceae</taxon>
        <taxon>Chitinophaga</taxon>
    </lineage>
</organism>
<dbReference type="PANTHER" id="PTHR11261:SF3">
    <property type="entry name" value="RETINOL-BINDING PROTEIN 3"/>
    <property type="match status" value="1"/>
</dbReference>
<proteinExistence type="predicted"/>
<evidence type="ECO:0000259" key="2">
    <source>
        <dbReference type="SMART" id="SM00245"/>
    </source>
</evidence>
<feature type="chain" id="PRO_5047155057" evidence="1">
    <location>
        <begin position="21"/>
        <end position="434"/>
    </location>
</feature>
<evidence type="ECO:0000313" key="3">
    <source>
        <dbReference type="EMBL" id="UYQ94567.1"/>
    </source>
</evidence>
<dbReference type="RefSeq" id="WP_264282440.1">
    <property type="nucleotide sequence ID" value="NZ_CP107006.1"/>
</dbReference>
<dbReference type="InterPro" id="IPR005151">
    <property type="entry name" value="Tail-specific_protease"/>
</dbReference>
<dbReference type="Pfam" id="PF03572">
    <property type="entry name" value="Peptidase_S41"/>
    <property type="match status" value="1"/>
</dbReference>
<dbReference type="Gene3D" id="3.30.750.44">
    <property type="match status" value="1"/>
</dbReference>
<dbReference type="Proteomes" id="UP001162741">
    <property type="component" value="Chromosome"/>
</dbReference>
<reference evidence="3" key="1">
    <citation type="submission" date="2022-10" db="EMBL/GenBank/DDBJ databases">
        <title>Chitinophaga sp. nov., isolated from soil.</title>
        <authorList>
            <person name="Jeon C.O."/>
        </authorList>
    </citation>
    <scope>NUCLEOTIDE SEQUENCE</scope>
    <source>
        <strain evidence="3">R8</strain>
    </source>
</reference>
<evidence type="ECO:0000256" key="1">
    <source>
        <dbReference type="SAM" id="SignalP"/>
    </source>
</evidence>
<name>A0ABY6J7K5_9BACT</name>
<feature type="signal peptide" evidence="1">
    <location>
        <begin position="1"/>
        <end position="20"/>
    </location>
</feature>
<feature type="domain" description="Tail specific protease" evidence="2">
    <location>
        <begin position="216"/>
        <end position="413"/>
    </location>
</feature>
<evidence type="ECO:0000313" key="4">
    <source>
        <dbReference type="Proteomes" id="UP001162741"/>
    </source>
</evidence>
<dbReference type="PANTHER" id="PTHR11261">
    <property type="entry name" value="INTERPHOTORECEPTOR RETINOID-BINDING PROTEIN"/>
    <property type="match status" value="1"/>
</dbReference>
<keyword evidence="1" id="KW-0732">Signal</keyword>
<dbReference type="InterPro" id="IPR029045">
    <property type="entry name" value="ClpP/crotonase-like_dom_sf"/>
</dbReference>
<dbReference type="EMBL" id="CP107006">
    <property type="protein sequence ID" value="UYQ94567.1"/>
    <property type="molecule type" value="Genomic_DNA"/>
</dbReference>
<accession>A0ABY6J7K5</accession>
<dbReference type="CDD" id="cd07563">
    <property type="entry name" value="Peptidase_S41_IRBP"/>
    <property type="match status" value="1"/>
</dbReference>
<gene>
    <name evidence="3" type="ORF">MKQ68_05610</name>
</gene>
<keyword evidence="4" id="KW-1185">Reference proteome</keyword>
<dbReference type="SUPFAM" id="SSF52096">
    <property type="entry name" value="ClpP/crotonase"/>
    <property type="match status" value="1"/>
</dbReference>
<sequence length="434" mass="47712">MKKITCLAFAALLSATALQAQRRKGTMPIIPGHIESFYDQGRYKEAAAVADEHRAQKVATTASEMFTYARVYARTGQKAKAIASLNEAIDKGFLNINDIKNDEALKSALSGAPLDSAVSKVRNTARPYLNGSAKLSQAEKEEVIALVRKGLRNTYFDTTLGKSMSLDLKRMLDGGFYSQIDSSGAFLREVVNFLRAKTNDKHFWVGPNYGALSERVPNVSATTPGERNFGYKEIAIRPGNIGYLRWDECIAGEEAYKTAQNALGFLRNTRAIIIDISHNGGGNGNASTFLYHYLFPPQDKRFETLLIKKCRGEADWHRSEPTVTPLPGGPFLGDKPVYILTSGNTFSAAEYFAFVMKELKRATIIGENTGGGGNPVNMLAEKNFSMYIPVCQITTTEGKSLEGKGVAPDIVFKTKDWQKEMLEVVTADLRSKGK</sequence>
<protein>
    <submittedName>
        <fullName evidence="3">S41 family peptidase</fullName>
    </submittedName>
</protein>